<keyword evidence="2 6" id="KW-0812">Transmembrane</keyword>
<accession>A0A5C3L4K1</accession>
<dbReference type="OrthoDB" id="2243669at2759"/>
<evidence type="ECO:0000256" key="2">
    <source>
        <dbReference type="ARBA" id="ARBA00022692"/>
    </source>
</evidence>
<evidence type="ECO:0000256" key="5">
    <source>
        <dbReference type="SAM" id="MobiDB-lite"/>
    </source>
</evidence>
<dbReference type="Pfam" id="PF02656">
    <property type="entry name" value="DUF202"/>
    <property type="match status" value="1"/>
</dbReference>
<sequence>MMSTAANSQANGEQNGAETPRGQGLRSRSSSLIRRSWQAVFSPFSPTALASLPRVQRPARYFRADDIPETTADEEGQRPAVRDYHAINSVPPQVRVPKKVPTSVKVEGKVWFANERTWISWLNQGIILTALSIALFNGSKDEIARYFAYVYAAISIATLVYGYALYQHRITMIRRRDPGHFDALLGPVLLSMALFIAVLSNFIIRGA</sequence>
<feature type="transmembrane region" description="Helical" evidence="6">
    <location>
        <begin position="184"/>
        <end position="204"/>
    </location>
</feature>
<dbReference type="GO" id="GO:0000329">
    <property type="term" value="C:fungal-type vacuole membrane"/>
    <property type="evidence" value="ECO:0007669"/>
    <property type="project" value="TreeGrafter"/>
</dbReference>
<evidence type="ECO:0000256" key="1">
    <source>
        <dbReference type="ARBA" id="ARBA00004127"/>
    </source>
</evidence>
<dbReference type="AlphaFoldDB" id="A0A5C3L4K1"/>
<feature type="region of interest" description="Disordered" evidence="5">
    <location>
        <begin position="1"/>
        <end position="30"/>
    </location>
</feature>
<evidence type="ECO:0000256" key="6">
    <source>
        <dbReference type="SAM" id="Phobius"/>
    </source>
</evidence>
<feature type="compositionally biased region" description="Polar residues" evidence="5">
    <location>
        <begin position="1"/>
        <end position="17"/>
    </location>
</feature>
<evidence type="ECO:0000256" key="4">
    <source>
        <dbReference type="ARBA" id="ARBA00023136"/>
    </source>
</evidence>
<protein>
    <recommendedName>
        <fullName evidence="7">DUF202 domain-containing protein</fullName>
    </recommendedName>
</protein>
<dbReference type="PANTHER" id="PTHR46140">
    <property type="entry name" value="VACUOLAR TRANSPORTER CHAPERONE 1-RELATED"/>
    <property type="match status" value="1"/>
</dbReference>
<dbReference type="PANTHER" id="PTHR46140:SF2">
    <property type="entry name" value="VACUOLAR TRANSPORTER CHAPERONE 3 COMPLEX SUBUNIT 3-RELATED"/>
    <property type="match status" value="1"/>
</dbReference>
<proteinExistence type="predicted"/>
<feature type="transmembrane region" description="Helical" evidence="6">
    <location>
        <begin position="143"/>
        <end position="164"/>
    </location>
</feature>
<keyword evidence="3 6" id="KW-1133">Transmembrane helix</keyword>
<evidence type="ECO:0000313" key="8">
    <source>
        <dbReference type="EMBL" id="TFK27493.1"/>
    </source>
</evidence>
<dbReference type="STRING" id="230819.A0A5C3L4K1"/>
<name>A0A5C3L4K1_COPMA</name>
<keyword evidence="4 6" id="KW-0472">Membrane</keyword>
<keyword evidence="9" id="KW-1185">Reference proteome</keyword>
<evidence type="ECO:0000313" key="9">
    <source>
        <dbReference type="Proteomes" id="UP000307440"/>
    </source>
</evidence>
<dbReference type="InterPro" id="IPR003807">
    <property type="entry name" value="DUF202"/>
</dbReference>
<reference evidence="8 9" key="1">
    <citation type="journal article" date="2019" name="Nat. Ecol. Evol.">
        <title>Megaphylogeny resolves global patterns of mushroom evolution.</title>
        <authorList>
            <person name="Varga T."/>
            <person name="Krizsan K."/>
            <person name="Foldi C."/>
            <person name="Dima B."/>
            <person name="Sanchez-Garcia M."/>
            <person name="Sanchez-Ramirez S."/>
            <person name="Szollosi G.J."/>
            <person name="Szarkandi J.G."/>
            <person name="Papp V."/>
            <person name="Albert L."/>
            <person name="Andreopoulos W."/>
            <person name="Angelini C."/>
            <person name="Antonin V."/>
            <person name="Barry K.W."/>
            <person name="Bougher N.L."/>
            <person name="Buchanan P."/>
            <person name="Buyck B."/>
            <person name="Bense V."/>
            <person name="Catcheside P."/>
            <person name="Chovatia M."/>
            <person name="Cooper J."/>
            <person name="Damon W."/>
            <person name="Desjardin D."/>
            <person name="Finy P."/>
            <person name="Geml J."/>
            <person name="Haridas S."/>
            <person name="Hughes K."/>
            <person name="Justo A."/>
            <person name="Karasinski D."/>
            <person name="Kautmanova I."/>
            <person name="Kiss B."/>
            <person name="Kocsube S."/>
            <person name="Kotiranta H."/>
            <person name="LaButti K.M."/>
            <person name="Lechner B.E."/>
            <person name="Liimatainen K."/>
            <person name="Lipzen A."/>
            <person name="Lukacs Z."/>
            <person name="Mihaltcheva S."/>
            <person name="Morgado L.N."/>
            <person name="Niskanen T."/>
            <person name="Noordeloos M.E."/>
            <person name="Ohm R.A."/>
            <person name="Ortiz-Santana B."/>
            <person name="Ovrebo C."/>
            <person name="Racz N."/>
            <person name="Riley R."/>
            <person name="Savchenko A."/>
            <person name="Shiryaev A."/>
            <person name="Soop K."/>
            <person name="Spirin V."/>
            <person name="Szebenyi C."/>
            <person name="Tomsovsky M."/>
            <person name="Tulloss R.E."/>
            <person name="Uehling J."/>
            <person name="Grigoriev I.V."/>
            <person name="Vagvolgyi C."/>
            <person name="Papp T."/>
            <person name="Martin F.M."/>
            <person name="Miettinen O."/>
            <person name="Hibbett D.S."/>
            <person name="Nagy L.G."/>
        </authorList>
    </citation>
    <scope>NUCLEOTIDE SEQUENCE [LARGE SCALE GENOMIC DNA]</scope>
    <source>
        <strain evidence="8 9">CBS 121175</strain>
    </source>
</reference>
<gene>
    <name evidence="8" type="ORF">FA15DRAFT_666341</name>
</gene>
<feature type="domain" description="DUF202" evidence="7">
    <location>
        <begin position="109"/>
        <end position="171"/>
    </location>
</feature>
<organism evidence="8 9">
    <name type="scientific">Coprinopsis marcescibilis</name>
    <name type="common">Agaric fungus</name>
    <name type="synonym">Psathyrella marcescibilis</name>
    <dbReference type="NCBI Taxonomy" id="230819"/>
    <lineage>
        <taxon>Eukaryota</taxon>
        <taxon>Fungi</taxon>
        <taxon>Dikarya</taxon>
        <taxon>Basidiomycota</taxon>
        <taxon>Agaricomycotina</taxon>
        <taxon>Agaricomycetes</taxon>
        <taxon>Agaricomycetidae</taxon>
        <taxon>Agaricales</taxon>
        <taxon>Agaricineae</taxon>
        <taxon>Psathyrellaceae</taxon>
        <taxon>Coprinopsis</taxon>
    </lineage>
</organism>
<evidence type="ECO:0000259" key="7">
    <source>
        <dbReference type="Pfam" id="PF02656"/>
    </source>
</evidence>
<feature type="transmembrane region" description="Helical" evidence="6">
    <location>
        <begin position="118"/>
        <end position="137"/>
    </location>
</feature>
<evidence type="ECO:0000256" key="3">
    <source>
        <dbReference type="ARBA" id="ARBA00022989"/>
    </source>
</evidence>
<dbReference type="EMBL" id="ML210164">
    <property type="protein sequence ID" value="TFK27493.1"/>
    <property type="molecule type" value="Genomic_DNA"/>
</dbReference>
<dbReference type="GO" id="GO:0012505">
    <property type="term" value="C:endomembrane system"/>
    <property type="evidence" value="ECO:0007669"/>
    <property type="project" value="UniProtKB-SubCell"/>
</dbReference>
<comment type="subcellular location">
    <subcellularLocation>
        <location evidence="1">Endomembrane system</location>
        <topology evidence="1">Multi-pass membrane protein</topology>
    </subcellularLocation>
</comment>
<dbReference type="GO" id="GO:0033254">
    <property type="term" value="C:vacuolar transporter chaperone complex"/>
    <property type="evidence" value="ECO:0007669"/>
    <property type="project" value="TreeGrafter"/>
</dbReference>
<dbReference type="Proteomes" id="UP000307440">
    <property type="component" value="Unassembled WGS sequence"/>
</dbReference>
<dbReference type="InterPro" id="IPR051572">
    <property type="entry name" value="VTC_Complex_Subunit"/>
</dbReference>
<feature type="compositionally biased region" description="Low complexity" evidence="5">
    <location>
        <begin position="21"/>
        <end position="30"/>
    </location>
</feature>